<dbReference type="Proteomes" id="UP000827872">
    <property type="component" value="Linkage Group LG06"/>
</dbReference>
<comment type="caution">
    <text evidence="1">The sequence shown here is derived from an EMBL/GenBank/DDBJ whole genome shotgun (WGS) entry which is preliminary data.</text>
</comment>
<evidence type="ECO:0000313" key="1">
    <source>
        <dbReference type="EMBL" id="KAH8007966.1"/>
    </source>
</evidence>
<sequence>MACEDPGGGSSGTALGQGAMEWSLAGLQEPGVWKRAATPGWALPVLGPPLPRQLQAGRATPEEAAGPGQPAEAAPGIPCGRVPPPSLLKASGVDLALCDLMELPPASQESEEGGGGERQEPGRRSGGPPSEGSGSSAQHLSSYSAISRDLAAVAYTLARFRLTTVMPFVVLPAKEVQKLQLIHTAQTLVLFENMSVDL</sequence>
<keyword evidence="2" id="KW-1185">Reference proteome</keyword>
<protein>
    <submittedName>
        <fullName evidence="1">Uncharacterized protein</fullName>
    </submittedName>
</protein>
<evidence type="ECO:0000313" key="2">
    <source>
        <dbReference type="Proteomes" id="UP000827872"/>
    </source>
</evidence>
<organism evidence="1 2">
    <name type="scientific">Sphaerodactylus townsendi</name>
    <dbReference type="NCBI Taxonomy" id="933632"/>
    <lineage>
        <taxon>Eukaryota</taxon>
        <taxon>Metazoa</taxon>
        <taxon>Chordata</taxon>
        <taxon>Craniata</taxon>
        <taxon>Vertebrata</taxon>
        <taxon>Euteleostomi</taxon>
        <taxon>Lepidosauria</taxon>
        <taxon>Squamata</taxon>
        <taxon>Bifurcata</taxon>
        <taxon>Gekkota</taxon>
        <taxon>Sphaerodactylidae</taxon>
        <taxon>Sphaerodactylus</taxon>
    </lineage>
</organism>
<name>A0ACB8FR29_9SAUR</name>
<gene>
    <name evidence="1" type="ORF">K3G42_026804</name>
</gene>
<accession>A0ACB8FR29</accession>
<proteinExistence type="predicted"/>
<dbReference type="EMBL" id="CM037619">
    <property type="protein sequence ID" value="KAH8007966.1"/>
    <property type="molecule type" value="Genomic_DNA"/>
</dbReference>
<reference evidence="1" key="1">
    <citation type="submission" date="2021-08" db="EMBL/GenBank/DDBJ databases">
        <title>The first chromosome-level gecko genome reveals the dynamic sex chromosomes of Neotropical dwarf geckos (Sphaerodactylidae: Sphaerodactylus).</title>
        <authorList>
            <person name="Pinto B.J."/>
            <person name="Keating S.E."/>
            <person name="Gamble T."/>
        </authorList>
    </citation>
    <scope>NUCLEOTIDE SEQUENCE</scope>
    <source>
        <strain evidence="1">TG3544</strain>
    </source>
</reference>